<dbReference type="Proteomes" id="UP000226442">
    <property type="component" value="Unassembled WGS sequence"/>
</dbReference>
<evidence type="ECO:0000313" key="1">
    <source>
        <dbReference type="EMBL" id="PHX55866.1"/>
    </source>
</evidence>
<evidence type="ECO:0000313" key="2">
    <source>
        <dbReference type="Proteomes" id="UP000226442"/>
    </source>
</evidence>
<comment type="caution">
    <text evidence="1">The sequence shown here is derived from an EMBL/GenBank/DDBJ whole genome shotgun (WGS) entry which is preliminary data.</text>
</comment>
<dbReference type="EMBL" id="NXIB02000038">
    <property type="protein sequence ID" value="PHX55866.1"/>
    <property type="molecule type" value="Genomic_DNA"/>
</dbReference>
<name>A0A2G4F292_9CYAN</name>
<keyword evidence="2" id="KW-1185">Reference proteome</keyword>
<accession>A0A2G4F292</accession>
<protein>
    <submittedName>
        <fullName evidence="1">CpeR family transcriptional regulator</fullName>
    </submittedName>
</protein>
<dbReference type="OrthoDB" id="459188at2"/>
<dbReference type="AlphaFoldDB" id="A0A2G4F292"/>
<proteinExistence type="predicted"/>
<sequence length="102" mass="12175">MVLPPIADKKMQAWIRSRHLIFTGQFLIFETLDYPTVERFEECITSLGGCLISVEPTKRVWMGNHRQVMLYQAKGSLHTPHHELRQYWFKYGSFQTRFDERV</sequence>
<organism evidence="1 2">
    <name type="scientific">Tychonema bourrellyi FEM_GT703</name>
    <dbReference type="NCBI Taxonomy" id="2040638"/>
    <lineage>
        <taxon>Bacteria</taxon>
        <taxon>Bacillati</taxon>
        <taxon>Cyanobacteriota</taxon>
        <taxon>Cyanophyceae</taxon>
        <taxon>Oscillatoriophycideae</taxon>
        <taxon>Oscillatoriales</taxon>
        <taxon>Microcoleaceae</taxon>
        <taxon>Tychonema</taxon>
    </lineage>
</organism>
<reference evidence="1" key="1">
    <citation type="submission" date="2017-10" db="EMBL/GenBank/DDBJ databases">
        <title>Draft genome sequence of the planktic cyanobacteria Tychonema bourrellyi isolated from alpine lentic freshwater.</title>
        <authorList>
            <person name="Tett A."/>
            <person name="Armanini F."/>
            <person name="Asnicar F."/>
            <person name="Boscaini A."/>
            <person name="Pasolli E."/>
            <person name="Zolfo M."/>
            <person name="Donati C."/>
            <person name="Salmaso N."/>
            <person name="Segata N."/>
        </authorList>
    </citation>
    <scope>NUCLEOTIDE SEQUENCE</scope>
    <source>
        <strain evidence="1">FEM_GT703</strain>
    </source>
</reference>
<gene>
    <name evidence="1" type="ORF">CP500_008520</name>
</gene>
<dbReference type="RefSeq" id="WP_096830797.1">
    <property type="nucleotide sequence ID" value="NZ_NXIB02000038.1"/>
</dbReference>